<feature type="compositionally biased region" description="Low complexity" evidence="8">
    <location>
        <begin position="301"/>
        <end position="314"/>
    </location>
</feature>
<dbReference type="GO" id="GO:0098552">
    <property type="term" value="C:side of membrane"/>
    <property type="evidence" value="ECO:0007669"/>
    <property type="project" value="UniProtKB-KW"/>
</dbReference>
<proteinExistence type="predicted"/>
<dbReference type="GO" id="GO:0005886">
    <property type="term" value="C:plasma membrane"/>
    <property type="evidence" value="ECO:0007669"/>
    <property type="project" value="UniProtKB-SubCell"/>
</dbReference>
<comment type="subcellular location">
    <subcellularLocation>
        <location evidence="1">Cell membrane</location>
        <topology evidence="1">Lipid-anchor</topology>
        <topology evidence="1">GPI-anchor</topology>
    </subcellularLocation>
</comment>
<keyword evidence="2" id="KW-1003">Cell membrane</keyword>
<keyword evidence="6" id="KW-1015">Disulfide bond</keyword>
<dbReference type="FunFam" id="1.20.58.1040:FF:000001">
    <property type="entry name" value="Glucan endo-1,3-beta-glucosidase 4"/>
    <property type="match status" value="1"/>
</dbReference>
<feature type="domain" description="X8" evidence="9">
    <location>
        <begin position="126"/>
        <end position="210"/>
    </location>
</feature>
<dbReference type="Proteomes" id="UP000623129">
    <property type="component" value="Unassembled WGS sequence"/>
</dbReference>
<dbReference type="PANTHER" id="PTHR31044">
    <property type="entry name" value="BETA-1,3 GLUCANASE"/>
    <property type="match status" value="1"/>
</dbReference>
<gene>
    <name evidence="10" type="ORF">FCM35_KLT18790</name>
</gene>
<evidence type="ECO:0000313" key="11">
    <source>
        <dbReference type="Proteomes" id="UP000623129"/>
    </source>
</evidence>
<dbReference type="Pfam" id="PF07983">
    <property type="entry name" value="X8"/>
    <property type="match status" value="1"/>
</dbReference>
<dbReference type="GO" id="GO:0009506">
    <property type="term" value="C:plasmodesma"/>
    <property type="evidence" value="ECO:0007669"/>
    <property type="project" value="UniProtKB-ARBA"/>
</dbReference>
<keyword evidence="4" id="KW-0732">Signal</keyword>
<dbReference type="PANTHER" id="PTHR31044:SF120">
    <property type="entry name" value="CARBOHYDRATE-BINDING X8 DOMAIN SUPERFAMILY PROTEIN"/>
    <property type="match status" value="1"/>
</dbReference>
<evidence type="ECO:0000256" key="7">
    <source>
        <dbReference type="ARBA" id="ARBA00023180"/>
    </source>
</evidence>
<protein>
    <recommendedName>
        <fullName evidence="9">X8 domain-containing protein</fullName>
    </recommendedName>
</protein>
<feature type="compositionally biased region" description="Basic and acidic residues" evidence="8">
    <location>
        <begin position="242"/>
        <end position="253"/>
    </location>
</feature>
<evidence type="ECO:0000256" key="4">
    <source>
        <dbReference type="ARBA" id="ARBA00022729"/>
    </source>
</evidence>
<dbReference type="OrthoDB" id="676141at2759"/>
<feature type="region of interest" description="Disordered" evidence="8">
    <location>
        <begin position="448"/>
        <end position="476"/>
    </location>
</feature>
<dbReference type="SMART" id="SM00768">
    <property type="entry name" value="X8"/>
    <property type="match status" value="1"/>
</dbReference>
<feature type="compositionally biased region" description="Low complexity" evidence="8">
    <location>
        <begin position="255"/>
        <end position="265"/>
    </location>
</feature>
<dbReference type="AlphaFoldDB" id="A0A833R6M2"/>
<reference evidence="10" key="1">
    <citation type="submission" date="2020-01" db="EMBL/GenBank/DDBJ databases">
        <title>Genome sequence of Kobresia littledalei, the first chromosome-level genome in the family Cyperaceae.</title>
        <authorList>
            <person name="Qu G."/>
        </authorList>
    </citation>
    <scope>NUCLEOTIDE SEQUENCE</scope>
    <source>
        <strain evidence="10">C.B.Clarke</strain>
        <tissue evidence="10">Leaf</tissue>
    </source>
</reference>
<dbReference type="EMBL" id="SWLB01000007">
    <property type="protein sequence ID" value="KAF3336204.1"/>
    <property type="molecule type" value="Genomic_DNA"/>
</dbReference>
<comment type="caution">
    <text evidence="10">The sequence shown here is derived from an EMBL/GenBank/DDBJ whole genome shotgun (WGS) entry which is preliminary data.</text>
</comment>
<evidence type="ECO:0000256" key="5">
    <source>
        <dbReference type="ARBA" id="ARBA00023136"/>
    </source>
</evidence>
<organism evidence="10 11">
    <name type="scientific">Carex littledalei</name>
    <dbReference type="NCBI Taxonomy" id="544730"/>
    <lineage>
        <taxon>Eukaryota</taxon>
        <taxon>Viridiplantae</taxon>
        <taxon>Streptophyta</taxon>
        <taxon>Embryophyta</taxon>
        <taxon>Tracheophyta</taxon>
        <taxon>Spermatophyta</taxon>
        <taxon>Magnoliopsida</taxon>
        <taxon>Liliopsida</taxon>
        <taxon>Poales</taxon>
        <taxon>Cyperaceae</taxon>
        <taxon>Cyperoideae</taxon>
        <taxon>Cariceae</taxon>
        <taxon>Carex</taxon>
        <taxon>Carex subgen. Euthyceras</taxon>
    </lineage>
</organism>
<keyword evidence="7" id="KW-0325">Glycoprotein</keyword>
<dbReference type="InterPro" id="IPR012946">
    <property type="entry name" value="X8"/>
</dbReference>
<accession>A0A833R6M2</accession>
<evidence type="ECO:0000313" key="10">
    <source>
        <dbReference type="EMBL" id="KAF3336204.1"/>
    </source>
</evidence>
<keyword evidence="5" id="KW-0472">Membrane</keyword>
<evidence type="ECO:0000259" key="9">
    <source>
        <dbReference type="SMART" id="SM00768"/>
    </source>
</evidence>
<keyword evidence="11" id="KW-1185">Reference proteome</keyword>
<feature type="compositionally biased region" description="Polar residues" evidence="8">
    <location>
        <begin position="410"/>
        <end position="419"/>
    </location>
</feature>
<feature type="region of interest" description="Disordered" evidence="8">
    <location>
        <begin position="242"/>
        <end position="319"/>
    </location>
</feature>
<evidence type="ECO:0000256" key="2">
    <source>
        <dbReference type="ARBA" id="ARBA00022475"/>
    </source>
</evidence>
<feature type="region of interest" description="Disordered" evidence="8">
    <location>
        <begin position="380"/>
        <end position="419"/>
    </location>
</feature>
<sequence length="505" mass="55456">MAKWLRLRLRLRRDPFPFPRDYVMYDRTGTGTGLSLSLMHRHHDPIPRDFRLFLTSWFFLFENPKPEDCGDTTKQTSTAIPLRKLLHSVRKPDSITNKTTPITTVPASTNQVPYKAPPTSAVLGQTWCVARPDVSETALQDALDFACGIGGADCTALQFMNSCYNPNTLQAHASYAFNTYYHRNPLPSSCNFSATAMLVNVNPSSLNCTYPSSSVSSYNPMERGAGSDNELPEIHMERLHNDNLPEDSRHDPKFSSSSSTSSGSSEEQDLFQLDHKESPISPELTEETKKPPAVRLPPRAPSLLSPSSSTPKSPMMNGYDPNRIPAEVFNHAKSGSPVDWSVASNESLFSIHMGKSQELTAYYQAYADYALYPPLDSKEKEKEKDGCTTVGDVKQPPPPVKGLGEEDLRNSISGHSTDGSIASHQSFAFPILTNDSKNGSLKNELVRHQTPTVEQMQPRVPPKSEAPKEKAEPAAAAVENNKSSGGCFSCLPSFPSCCCWGSSSS</sequence>
<keyword evidence="3" id="KW-0336">GPI-anchor</keyword>
<name>A0A833R6M2_9POAL</name>
<evidence type="ECO:0000256" key="6">
    <source>
        <dbReference type="ARBA" id="ARBA00023157"/>
    </source>
</evidence>
<evidence type="ECO:0000256" key="8">
    <source>
        <dbReference type="SAM" id="MobiDB-lite"/>
    </source>
</evidence>
<keyword evidence="3" id="KW-0449">Lipoprotein</keyword>
<evidence type="ECO:0000256" key="3">
    <source>
        <dbReference type="ARBA" id="ARBA00022622"/>
    </source>
</evidence>
<dbReference type="InterPro" id="IPR044788">
    <property type="entry name" value="X8_dom_prot"/>
</dbReference>
<dbReference type="Gene3D" id="1.20.58.1040">
    <property type="match status" value="1"/>
</dbReference>
<evidence type="ECO:0000256" key="1">
    <source>
        <dbReference type="ARBA" id="ARBA00004609"/>
    </source>
</evidence>